<reference evidence="1" key="1">
    <citation type="submission" date="2021-06" db="EMBL/GenBank/DDBJ databases">
        <authorList>
            <person name="Kallberg Y."/>
            <person name="Tangrot J."/>
            <person name="Rosling A."/>
        </authorList>
    </citation>
    <scope>NUCLEOTIDE SEQUENCE</scope>
    <source>
        <strain evidence="1">MA461A</strain>
    </source>
</reference>
<comment type="caution">
    <text evidence="1">The sequence shown here is derived from an EMBL/GenBank/DDBJ whole genome shotgun (WGS) entry which is preliminary data.</text>
</comment>
<dbReference type="EMBL" id="CAJVQC010032199">
    <property type="protein sequence ID" value="CAG8750479.1"/>
    <property type="molecule type" value="Genomic_DNA"/>
</dbReference>
<keyword evidence="2" id="KW-1185">Reference proteome</keyword>
<name>A0ACA9QGU4_9GLOM</name>
<feature type="non-terminal residue" evidence="1">
    <location>
        <position position="1"/>
    </location>
</feature>
<accession>A0ACA9QGU4</accession>
<proteinExistence type="predicted"/>
<gene>
    <name evidence="1" type="ORF">RPERSI_LOCUS14134</name>
</gene>
<sequence length="48" mass="5442">LNITEHEETESDDKKAEHGDEEMTENSLSESESSNKNTTDDESEEVLE</sequence>
<evidence type="ECO:0000313" key="1">
    <source>
        <dbReference type="EMBL" id="CAG8750479.1"/>
    </source>
</evidence>
<evidence type="ECO:0000313" key="2">
    <source>
        <dbReference type="Proteomes" id="UP000789920"/>
    </source>
</evidence>
<organism evidence="1 2">
    <name type="scientific">Racocetra persica</name>
    <dbReference type="NCBI Taxonomy" id="160502"/>
    <lineage>
        <taxon>Eukaryota</taxon>
        <taxon>Fungi</taxon>
        <taxon>Fungi incertae sedis</taxon>
        <taxon>Mucoromycota</taxon>
        <taxon>Glomeromycotina</taxon>
        <taxon>Glomeromycetes</taxon>
        <taxon>Diversisporales</taxon>
        <taxon>Gigasporaceae</taxon>
        <taxon>Racocetra</taxon>
    </lineage>
</organism>
<protein>
    <submittedName>
        <fullName evidence="1">1516_t:CDS:1</fullName>
    </submittedName>
</protein>
<dbReference type="Proteomes" id="UP000789920">
    <property type="component" value="Unassembled WGS sequence"/>
</dbReference>